<dbReference type="InterPro" id="IPR032675">
    <property type="entry name" value="LRR_dom_sf"/>
</dbReference>
<dbReference type="AlphaFoldDB" id="A0A834JNY5"/>
<dbReference type="GO" id="GO:0004555">
    <property type="term" value="F:alpha,alpha-trehalase activity"/>
    <property type="evidence" value="ECO:0007669"/>
    <property type="project" value="UniProtKB-EC"/>
</dbReference>
<keyword evidence="14 15" id="KW-0326">Glycosidase</keyword>
<dbReference type="PANTHER" id="PTHR23403">
    <property type="entry name" value="TREHALASE"/>
    <property type="match status" value="1"/>
</dbReference>
<dbReference type="InterPro" id="IPR001661">
    <property type="entry name" value="Glyco_hydro_37"/>
</dbReference>
<dbReference type="SMART" id="SM00409">
    <property type="entry name" value="IG"/>
    <property type="match status" value="3"/>
</dbReference>
<dbReference type="Proteomes" id="UP000617340">
    <property type="component" value="Unassembled WGS sequence"/>
</dbReference>
<dbReference type="Gene3D" id="1.50.10.10">
    <property type="match status" value="1"/>
</dbReference>
<dbReference type="InterPro" id="IPR013098">
    <property type="entry name" value="Ig_I-set"/>
</dbReference>
<gene>
    <name evidence="19" type="ORF">HZH68_011155</name>
</gene>
<keyword evidence="17" id="KW-1133">Transmembrane helix</keyword>
<dbReference type="PRINTS" id="PR00744">
    <property type="entry name" value="GLHYDRLASE37"/>
</dbReference>
<dbReference type="GO" id="GO:0071944">
    <property type="term" value="C:cell periphery"/>
    <property type="evidence" value="ECO:0007669"/>
    <property type="project" value="UniProtKB-ARBA"/>
</dbReference>
<dbReference type="InterPro" id="IPR012341">
    <property type="entry name" value="6hp_glycosidase-like_sf"/>
</dbReference>
<keyword evidence="17" id="KW-0812">Transmembrane</keyword>
<dbReference type="InterPro" id="IPR007110">
    <property type="entry name" value="Ig-like_dom"/>
</dbReference>
<dbReference type="EMBL" id="JACSDZ010000011">
    <property type="protein sequence ID" value="KAF7391612.1"/>
    <property type="molecule type" value="Genomic_DNA"/>
</dbReference>
<evidence type="ECO:0000256" key="2">
    <source>
        <dbReference type="ARBA" id="ARBA00004613"/>
    </source>
</evidence>
<comment type="subcellular location">
    <subcellularLocation>
        <location evidence="2">Secreted</location>
    </subcellularLocation>
</comment>
<dbReference type="InterPro" id="IPR036179">
    <property type="entry name" value="Ig-like_dom_sf"/>
</dbReference>
<evidence type="ECO:0000256" key="13">
    <source>
        <dbReference type="ARBA" id="ARBA00023180"/>
    </source>
</evidence>
<dbReference type="Pfam" id="PF13927">
    <property type="entry name" value="Ig_3"/>
    <property type="match status" value="1"/>
</dbReference>
<evidence type="ECO:0000256" key="11">
    <source>
        <dbReference type="ARBA" id="ARBA00022801"/>
    </source>
</evidence>
<dbReference type="InterPro" id="IPR003599">
    <property type="entry name" value="Ig_sub"/>
</dbReference>
<dbReference type="SUPFAM" id="SSF52075">
    <property type="entry name" value="Outer arm dynein light chain 1"/>
    <property type="match status" value="1"/>
</dbReference>
<evidence type="ECO:0000313" key="20">
    <source>
        <dbReference type="Proteomes" id="UP000617340"/>
    </source>
</evidence>
<evidence type="ECO:0000256" key="5">
    <source>
        <dbReference type="ARBA" id="ARBA00019905"/>
    </source>
</evidence>
<organism evidence="19 20">
    <name type="scientific">Vespula germanica</name>
    <name type="common">German yellow jacket</name>
    <name type="synonym">Paravespula germanica</name>
    <dbReference type="NCBI Taxonomy" id="30212"/>
    <lineage>
        <taxon>Eukaryota</taxon>
        <taxon>Metazoa</taxon>
        <taxon>Ecdysozoa</taxon>
        <taxon>Arthropoda</taxon>
        <taxon>Hexapoda</taxon>
        <taxon>Insecta</taxon>
        <taxon>Pterygota</taxon>
        <taxon>Neoptera</taxon>
        <taxon>Endopterygota</taxon>
        <taxon>Hymenoptera</taxon>
        <taxon>Apocrita</taxon>
        <taxon>Aculeata</taxon>
        <taxon>Vespoidea</taxon>
        <taxon>Vespidae</taxon>
        <taxon>Vespinae</taxon>
        <taxon>Vespula</taxon>
    </lineage>
</organism>
<evidence type="ECO:0000256" key="1">
    <source>
        <dbReference type="ARBA" id="ARBA00001576"/>
    </source>
</evidence>
<dbReference type="SMART" id="SM00369">
    <property type="entry name" value="LRR_TYP"/>
    <property type="match status" value="13"/>
</dbReference>
<evidence type="ECO:0000256" key="10">
    <source>
        <dbReference type="ARBA" id="ARBA00022737"/>
    </source>
</evidence>
<evidence type="ECO:0000256" key="6">
    <source>
        <dbReference type="ARBA" id="ARBA00022473"/>
    </source>
</evidence>
<dbReference type="SUPFAM" id="SSF52058">
    <property type="entry name" value="L domain-like"/>
    <property type="match status" value="1"/>
</dbReference>
<dbReference type="FunFam" id="3.80.10.10:FF:000002">
    <property type="entry name" value="Slit guidance ligand 2"/>
    <property type="match status" value="1"/>
</dbReference>
<sequence>MAATRRWDDSASWHVVILGYLRDYTDVFVVWQLALLHVSYSQQTSLFRVVDEYSNIYCHGELLHRVQMSSIYSDSKTFVDMKMKHSPEKTLALFHEFMNRTDEAPTKHEIENFVNDTFDPAGSEFEDWNPTDWTANPRYLKKINDPELRKFGYDLNQIWKMLGRKMKDDVRLNQDRYSIIYVPNPVIVPGGRFREFYYWDSYWIIKGLLLSDMYETAKGMLTNFVMIVDKIGFIPNGGRIYYTMRSHPPLLIPMVDEYLQVTKDYEWLDTNFWLLEKEFNFWLTNRTVEIEKDGVKYTLARYYEESSGPRPESYREDIQTSQSFRTSEEKENYYTELKTAAETGWDFSSRWFILDGTNKASLILLLPYKVLCLKANQSLKDNNISNLKFDSLLHLTELKELDMSANKLGDNFTIGLSDTAQLKGLKVNKNQLTRIPNLSFVKNLTHLSLSHNEISTINGSALAILSELQTLDLSLNKITVLRRGSFLAPNRIVHLNLNMNRIYVIENGSLDNLTSLEELRLNKNHLAQLMDISSVQSLSTALFSNLGKLRILELNRNELQQMQVLSLTGLTNLEELRLKRNKISTLNDGAFWPLKNLILLQLDFNMLTTVKKGGLFGLEHLKKLTLSHNHIKMIESQAWDNCGEITELDLSYNMLISIERDTFDHLDKLERLKMDHNQITYISDGAFNSTPKLQVLDLNSNKISYMVEDINGAFGPLSNLWKLGLAHNKIKSVNRNAFIGLSRVTELDLSGNNITSIQENAFNTMPDLKKLKLNSRSLVCDCGLQWFSTWIGSHRFEDTEAHCGYPHWLQDKPLAQLHHTNFTCDEYPKPRIIEEPTDQKRVKGDNVTLVCRATSTADAPLKFTWKRDNVELDNSNLQTDISTLEGGVTNASSVLQLINVTHANAGKYQCMVTNSYGTTYSAKAKLSVLIYPSFSKIPRDIRVTAGSTARLECSAEGQPTPQIAWQKDGGNDFPAARERRMHMMPTDDVLFIVDVKMADSGVYSCTAQNLAGLIVANATLTILEVPSFVKPMENKEIMIGGSIVLECMASGSPRPKLMWRKNGSPLQVTERHFFTAENQLLIIVNTMSNDAGSYECEMSNSLGSVVGASHLTVNPAPTSIVNEDNILGLIIITVVCCAVGTSVVWVVIIYQTRRRLNNARNANTQQSPTTVISTAPENQTHMYLDTSSQHSKDSGTGDSTNPSNDQLQFCLPEEMVTCSVNNEEETAAVNVVDPLIRYTNHERYVHSEKGCAV</sequence>
<dbReference type="Pfam" id="PF13516">
    <property type="entry name" value="LRR_6"/>
    <property type="match status" value="1"/>
</dbReference>
<reference evidence="19" key="1">
    <citation type="journal article" date="2020" name="G3 (Bethesda)">
        <title>High-Quality Assemblies for Three Invasive Social Wasps from the &lt;i&gt;Vespula&lt;/i&gt; Genus.</title>
        <authorList>
            <person name="Harrop T.W.R."/>
            <person name="Guhlin J."/>
            <person name="McLaughlin G.M."/>
            <person name="Permina E."/>
            <person name="Stockwell P."/>
            <person name="Gilligan J."/>
            <person name="Le Lec M.F."/>
            <person name="Gruber M.A.M."/>
            <person name="Quinn O."/>
            <person name="Lovegrove M."/>
            <person name="Duncan E.J."/>
            <person name="Remnant E.J."/>
            <person name="Van Eeckhoven J."/>
            <person name="Graham B."/>
            <person name="Knapp R.A."/>
            <person name="Langford K.W."/>
            <person name="Kronenberg Z."/>
            <person name="Press M.O."/>
            <person name="Eacker S.M."/>
            <person name="Wilson-Rankin E.E."/>
            <person name="Purcell J."/>
            <person name="Lester P.J."/>
            <person name="Dearden P.K."/>
        </authorList>
    </citation>
    <scope>NUCLEOTIDE SEQUENCE</scope>
    <source>
        <strain evidence="19">Linc-1</strain>
    </source>
</reference>
<feature type="domain" description="Ig-like" evidence="18">
    <location>
        <begin position="1026"/>
        <end position="1114"/>
    </location>
</feature>
<keyword evidence="12" id="KW-1015">Disulfide bond</keyword>
<dbReference type="InterPro" id="IPR008928">
    <property type="entry name" value="6-hairpin_glycosidase_sf"/>
</dbReference>
<keyword evidence="7" id="KW-0964">Secreted</keyword>
<keyword evidence="17" id="KW-0472">Membrane</keyword>
<feature type="domain" description="Ig-like" evidence="18">
    <location>
        <begin position="830"/>
        <end position="927"/>
    </location>
</feature>
<feature type="domain" description="Ig-like" evidence="18">
    <location>
        <begin position="932"/>
        <end position="1021"/>
    </location>
</feature>
<dbReference type="FunFam" id="2.60.40.10:FF:000150">
    <property type="entry name" value="Leucine rich repeats and immunoglobulin like domains 3"/>
    <property type="match status" value="1"/>
</dbReference>
<evidence type="ECO:0000256" key="3">
    <source>
        <dbReference type="ARBA" id="ARBA00005615"/>
    </source>
</evidence>
<dbReference type="GO" id="GO:0007399">
    <property type="term" value="P:nervous system development"/>
    <property type="evidence" value="ECO:0007669"/>
    <property type="project" value="UniProtKB-ARBA"/>
</dbReference>
<feature type="region of interest" description="Disordered" evidence="16">
    <location>
        <begin position="1186"/>
        <end position="1206"/>
    </location>
</feature>
<dbReference type="Gene3D" id="2.60.40.10">
    <property type="entry name" value="Immunoglobulins"/>
    <property type="match status" value="3"/>
</dbReference>
<keyword evidence="20" id="KW-1185">Reference proteome</keyword>
<name>A0A834JNY5_VESGE</name>
<dbReference type="SMART" id="SM00365">
    <property type="entry name" value="LRR_SD22"/>
    <property type="match status" value="11"/>
</dbReference>
<dbReference type="PROSITE" id="PS51450">
    <property type="entry name" value="LRR"/>
    <property type="match status" value="6"/>
</dbReference>
<dbReference type="SUPFAM" id="SSF48726">
    <property type="entry name" value="Immunoglobulin"/>
    <property type="match status" value="3"/>
</dbReference>
<dbReference type="GO" id="GO:0005576">
    <property type="term" value="C:extracellular region"/>
    <property type="evidence" value="ECO:0007669"/>
    <property type="project" value="UniProtKB-SubCell"/>
</dbReference>
<dbReference type="InterPro" id="IPR001611">
    <property type="entry name" value="Leu-rich_rpt"/>
</dbReference>
<dbReference type="InterPro" id="IPR013783">
    <property type="entry name" value="Ig-like_fold"/>
</dbReference>
<evidence type="ECO:0000313" key="19">
    <source>
        <dbReference type="EMBL" id="KAF7391612.1"/>
    </source>
</evidence>
<keyword evidence="13" id="KW-0325">Glycoprotein</keyword>
<evidence type="ECO:0000259" key="18">
    <source>
        <dbReference type="PROSITE" id="PS50835"/>
    </source>
</evidence>
<dbReference type="SUPFAM" id="SSF48208">
    <property type="entry name" value="Six-hairpin glycosidases"/>
    <property type="match status" value="1"/>
</dbReference>
<dbReference type="InterPro" id="IPR000483">
    <property type="entry name" value="Cys-rich_flank_reg_C"/>
</dbReference>
<evidence type="ECO:0000256" key="4">
    <source>
        <dbReference type="ARBA" id="ARBA00012757"/>
    </source>
</evidence>
<keyword evidence="6" id="KW-0217">Developmental protein</keyword>
<comment type="catalytic activity">
    <reaction evidence="1 15">
        <text>alpha,alpha-trehalose + H2O = alpha-D-glucose + beta-D-glucose</text>
        <dbReference type="Rhea" id="RHEA:32675"/>
        <dbReference type="ChEBI" id="CHEBI:15377"/>
        <dbReference type="ChEBI" id="CHEBI:15903"/>
        <dbReference type="ChEBI" id="CHEBI:16551"/>
        <dbReference type="ChEBI" id="CHEBI:17925"/>
        <dbReference type="EC" id="3.2.1.28"/>
    </reaction>
</comment>
<dbReference type="PANTHER" id="PTHR23403:SF1">
    <property type="entry name" value="TREHALASE"/>
    <property type="match status" value="1"/>
</dbReference>
<dbReference type="EC" id="3.2.1.28" evidence="4 15"/>
<evidence type="ECO:0000256" key="15">
    <source>
        <dbReference type="RuleBase" id="RU361180"/>
    </source>
</evidence>
<dbReference type="InterPro" id="IPR018232">
    <property type="entry name" value="Glyco_hydro_37_CS"/>
</dbReference>
<keyword evidence="10" id="KW-0677">Repeat</keyword>
<protein>
    <recommendedName>
        <fullName evidence="5 15">Trehalase</fullName>
        <ecNumber evidence="4 15">3.2.1.28</ecNumber>
    </recommendedName>
    <alternativeName>
        <fullName evidence="15">Alpha-trehalose glucohydrolase</fullName>
    </alternativeName>
</protein>
<comment type="similarity">
    <text evidence="3 15">Belongs to the glycosyl hydrolase 37 family.</text>
</comment>
<accession>A0A834JNY5</accession>
<dbReference type="Gene3D" id="3.80.10.10">
    <property type="entry name" value="Ribonuclease Inhibitor"/>
    <property type="match status" value="4"/>
</dbReference>
<dbReference type="InterPro" id="IPR003598">
    <property type="entry name" value="Ig_sub2"/>
</dbReference>
<evidence type="ECO:0000256" key="16">
    <source>
        <dbReference type="SAM" id="MobiDB-lite"/>
    </source>
</evidence>
<proteinExistence type="inferred from homology"/>
<dbReference type="PROSITE" id="PS50835">
    <property type="entry name" value="IG_LIKE"/>
    <property type="match status" value="3"/>
</dbReference>
<keyword evidence="11 15" id="KW-0378">Hydrolase</keyword>
<dbReference type="SMART" id="SM00408">
    <property type="entry name" value="IGc2"/>
    <property type="match status" value="3"/>
</dbReference>
<evidence type="ECO:0000256" key="12">
    <source>
        <dbReference type="ARBA" id="ARBA00023157"/>
    </source>
</evidence>
<feature type="transmembrane region" description="Helical" evidence="17">
    <location>
        <begin position="1126"/>
        <end position="1150"/>
    </location>
</feature>
<evidence type="ECO:0000256" key="14">
    <source>
        <dbReference type="ARBA" id="ARBA00023295"/>
    </source>
</evidence>
<dbReference type="CDD" id="cd00096">
    <property type="entry name" value="Ig"/>
    <property type="match status" value="1"/>
</dbReference>
<evidence type="ECO:0000256" key="8">
    <source>
        <dbReference type="ARBA" id="ARBA00022614"/>
    </source>
</evidence>
<evidence type="ECO:0000256" key="7">
    <source>
        <dbReference type="ARBA" id="ARBA00022525"/>
    </source>
</evidence>
<comment type="caution">
    <text evidence="19">The sequence shown here is derived from an EMBL/GenBank/DDBJ whole genome shotgun (WGS) entry which is preliminary data.</text>
</comment>
<evidence type="ECO:0000256" key="9">
    <source>
        <dbReference type="ARBA" id="ARBA00022729"/>
    </source>
</evidence>
<dbReference type="FunFam" id="2.60.40.10:FF:000161">
    <property type="entry name" value="Leucine rich repeats and immunoglobulin like domains 2"/>
    <property type="match status" value="1"/>
</dbReference>
<dbReference type="InterPro" id="IPR003591">
    <property type="entry name" value="Leu-rich_rpt_typical-subtyp"/>
</dbReference>
<dbReference type="SMART" id="SM00082">
    <property type="entry name" value="LRRCT"/>
    <property type="match status" value="1"/>
</dbReference>
<dbReference type="Pfam" id="PF01204">
    <property type="entry name" value="Trehalase"/>
    <property type="match status" value="1"/>
</dbReference>
<keyword evidence="8" id="KW-0433">Leucine-rich repeat</keyword>
<dbReference type="GO" id="GO:0005993">
    <property type="term" value="P:trehalose catabolic process"/>
    <property type="evidence" value="ECO:0007669"/>
    <property type="project" value="TreeGrafter"/>
</dbReference>
<dbReference type="Pfam" id="PF13855">
    <property type="entry name" value="LRR_8"/>
    <property type="match status" value="4"/>
</dbReference>
<evidence type="ECO:0000256" key="17">
    <source>
        <dbReference type="SAM" id="Phobius"/>
    </source>
</evidence>
<feature type="compositionally biased region" description="Polar residues" evidence="16">
    <location>
        <begin position="1196"/>
        <end position="1206"/>
    </location>
</feature>
<dbReference type="CDD" id="cd05763">
    <property type="entry name" value="IgI_LRIG1-like"/>
    <property type="match status" value="1"/>
</dbReference>
<keyword evidence="9" id="KW-0732">Signal</keyword>
<dbReference type="Pfam" id="PF07679">
    <property type="entry name" value="I-set"/>
    <property type="match status" value="2"/>
</dbReference>
<dbReference type="PROSITE" id="PS00927">
    <property type="entry name" value="TREHALASE_1"/>
    <property type="match status" value="1"/>
</dbReference>